<accession>A0A3Q0JGL6</accession>
<reference evidence="3" key="1">
    <citation type="submission" date="2025-08" db="UniProtKB">
        <authorList>
            <consortium name="RefSeq"/>
        </authorList>
    </citation>
    <scope>IDENTIFICATION</scope>
</reference>
<proteinExistence type="predicted"/>
<dbReference type="PaxDb" id="121845-A0A3Q0JGL6"/>
<protein>
    <submittedName>
        <fullName evidence="3">Eye-specific diacylglycerol kinase-like</fullName>
    </submittedName>
</protein>
<dbReference type="STRING" id="121845.A0A3Q0JGL6"/>
<dbReference type="AlphaFoldDB" id="A0A3Q0JGL6"/>
<evidence type="ECO:0000313" key="3">
    <source>
        <dbReference type="RefSeq" id="XP_026686233.1"/>
    </source>
</evidence>
<dbReference type="Proteomes" id="UP000079169">
    <property type="component" value="Unplaced"/>
</dbReference>
<feature type="compositionally biased region" description="Acidic residues" evidence="1">
    <location>
        <begin position="140"/>
        <end position="157"/>
    </location>
</feature>
<dbReference type="KEGG" id="dci:113471343"/>
<organism evidence="2 3">
    <name type="scientific">Diaphorina citri</name>
    <name type="common">Asian citrus psyllid</name>
    <dbReference type="NCBI Taxonomy" id="121845"/>
    <lineage>
        <taxon>Eukaryota</taxon>
        <taxon>Metazoa</taxon>
        <taxon>Ecdysozoa</taxon>
        <taxon>Arthropoda</taxon>
        <taxon>Hexapoda</taxon>
        <taxon>Insecta</taxon>
        <taxon>Pterygota</taxon>
        <taxon>Neoptera</taxon>
        <taxon>Paraneoptera</taxon>
        <taxon>Hemiptera</taxon>
        <taxon>Sternorrhyncha</taxon>
        <taxon>Psylloidea</taxon>
        <taxon>Psyllidae</taxon>
        <taxon>Diaphorininae</taxon>
        <taxon>Diaphorina</taxon>
    </lineage>
</organism>
<evidence type="ECO:0000256" key="1">
    <source>
        <dbReference type="SAM" id="MobiDB-lite"/>
    </source>
</evidence>
<keyword evidence="2" id="KW-1185">Reference proteome</keyword>
<name>A0A3Q0JGL6_DIACI</name>
<dbReference type="RefSeq" id="XP_026686233.1">
    <property type="nucleotide sequence ID" value="XM_026830432.1"/>
</dbReference>
<gene>
    <name evidence="3" type="primary">LOC113471343</name>
</gene>
<dbReference type="GeneID" id="113471343"/>
<feature type="region of interest" description="Disordered" evidence="1">
    <location>
        <begin position="1"/>
        <end position="26"/>
    </location>
</feature>
<evidence type="ECO:0000313" key="2">
    <source>
        <dbReference type="Proteomes" id="UP000079169"/>
    </source>
</evidence>
<sequence length="375" mass="41703">MQKIFKRSRTPTGAEMKTQSSLEVPKQVRSASFDEIQLEAKRQQHLDPSVFLKVPHNTGQRSKSFDSCQNQTDADPGTFLEVPTRTLFQRRRSSGDKMSAICFHCACVEEYHRIQSRQSSGDEVLSLKSFSYSDSSATSEDFDSFDYEQTEDSEPPDIDIPSPCITVTLSPVPPCTPTFDIISCDDDILPTSTSTRRRSVTSPKLERQQAFIFPESLETQNSSETTYTTSESDSTNQVFNLTTDFNAFHISDKTAVMKTSSSSNENENPVVVSEVFLTVPDLKRDRAASMDSCFINKQPPSGKPEEVVPIASTQLLLEPPSTSTLRSKSVDIVLPTDQQARYRALSCQHDACQPQEPARLAPARGYVSAFSMLCV</sequence>
<feature type="region of interest" description="Disordered" evidence="1">
    <location>
        <begin position="134"/>
        <end position="160"/>
    </location>
</feature>